<dbReference type="AlphaFoldDB" id="A0A7W4I8D0"/>
<dbReference type="RefSeq" id="WP_183116563.1">
    <property type="nucleotide sequence ID" value="NZ_JABEQG010000058.1"/>
</dbReference>
<comment type="caution">
    <text evidence="2">The sequence shown here is derived from an EMBL/GenBank/DDBJ whole genome shotgun (WGS) entry which is preliminary data.</text>
</comment>
<reference evidence="2 3" key="1">
    <citation type="submission" date="2020-04" db="EMBL/GenBank/DDBJ databases">
        <title>Description of novel Gluconacetobacter.</title>
        <authorList>
            <person name="Sombolestani A."/>
        </authorList>
    </citation>
    <scope>NUCLEOTIDE SEQUENCE [LARGE SCALE GENOMIC DNA]</scope>
    <source>
        <strain evidence="2 3">LMG 7603</strain>
    </source>
</reference>
<sequence>MQRLEVTDPDHEAFVVRLPAQPPRNPMAAEPRATLDLRDTPADDEERLSQRSPG</sequence>
<protein>
    <submittedName>
        <fullName evidence="2">Uncharacterized protein</fullName>
    </submittedName>
</protein>
<dbReference type="EMBL" id="JABEQG010000058">
    <property type="protein sequence ID" value="MBB2158120.1"/>
    <property type="molecule type" value="Genomic_DNA"/>
</dbReference>
<proteinExistence type="predicted"/>
<dbReference type="Proteomes" id="UP000550787">
    <property type="component" value="Unassembled WGS sequence"/>
</dbReference>
<evidence type="ECO:0000313" key="3">
    <source>
        <dbReference type="Proteomes" id="UP000550787"/>
    </source>
</evidence>
<gene>
    <name evidence="2" type="ORF">HLH33_17765</name>
</gene>
<feature type="region of interest" description="Disordered" evidence="1">
    <location>
        <begin position="18"/>
        <end position="54"/>
    </location>
</feature>
<name>A0A7W4I8D0_GLUDI</name>
<evidence type="ECO:0000256" key="1">
    <source>
        <dbReference type="SAM" id="MobiDB-lite"/>
    </source>
</evidence>
<accession>A0A7W4I8D0</accession>
<evidence type="ECO:0000313" key="2">
    <source>
        <dbReference type="EMBL" id="MBB2158120.1"/>
    </source>
</evidence>
<organism evidence="2 3">
    <name type="scientific">Gluconacetobacter diazotrophicus</name>
    <name type="common">Acetobacter diazotrophicus</name>
    <dbReference type="NCBI Taxonomy" id="33996"/>
    <lineage>
        <taxon>Bacteria</taxon>
        <taxon>Pseudomonadati</taxon>
        <taxon>Pseudomonadota</taxon>
        <taxon>Alphaproteobacteria</taxon>
        <taxon>Acetobacterales</taxon>
        <taxon>Acetobacteraceae</taxon>
        <taxon>Gluconacetobacter</taxon>
    </lineage>
</organism>